<evidence type="ECO:0000313" key="20">
    <source>
        <dbReference type="Proteomes" id="UP000285092"/>
    </source>
</evidence>
<protein>
    <submittedName>
        <fullName evidence="19">TonB-dependent siderophore receptor</fullName>
    </submittedName>
</protein>
<evidence type="ECO:0000256" key="1">
    <source>
        <dbReference type="ARBA" id="ARBA00004571"/>
    </source>
</evidence>
<feature type="compositionally biased region" description="Low complexity" evidence="16">
    <location>
        <begin position="701"/>
        <end position="714"/>
    </location>
</feature>
<dbReference type="Pfam" id="PF07715">
    <property type="entry name" value="Plug"/>
    <property type="match status" value="1"/>
</dbReference>
<evidence type="ECO:0000256" key="4">
    <source>
        <dbReference type="ARBA" id="ARBA00022452"/>
    </source>
</evidence>
<comment type="similarity">
    <text evidence="2 14 15">Belongs to the TonB-dependent receptor family.</text>
</comment>
<dbReference type="GO" id="GO:0015891">
    <property type="term" value="P:siderophore transport"/>
    <property type="evidence" value="ECO:0007669"/>
    <property type="project" value="InterPro"/>
</dbReference>
<dbReference type="GO" id="GO:0009279">
    <property type="term" value="C:cell outer membrane"/>
    <property type="evidence" value="ECO:0007669"/>
    <property type="project" value="UniProtKB-SubCell"/>
</dbReference>
<dbReference type="EMBL" id="QXFK01000002">
    <property type="protein sequence ID" value="RIV81574.1"/>
    <property type="molecule type" value="Genomic_DNA"/>
</dbReference>
<evidence type="ECO:0000256" key="3">
    <source>
        <dbReference type="ARBA" id="ARBA00022448"/>
    </source>
</evidence>
<evidence type="ECO:0000256" key="11">
    <source>
        <dbReference type="ARBA" id="ARBA00023136"/>
    </source>
</evidence>
<dbReference type="NCBIfam" id="TIGR01783">
    <property type="entry name" value="TonB-siderophor"/>
    <property type="match status" value="1"/>
</dbReference>
<evidence type="ECO:0000256" key="5">
    <source>
        <dbReference type="ARBA" id="ARBA00022496"/>
    </source>
</evidence>
<feature type="domain" description="TonB-dependent receptor plug" evidence="18">
    <location>
        <begin position="139"/>
        <end position="239"/>
    </location>
</feature>
<keyword evidence="13 14" id="KW-0998">Cell outer membrane</keyword>
<keyword evidence="5" id="KW-0410">Iron transport</keyword>
<dbReference type="InterPro" id="IPR010105">
    <property type="entry name" value="TonB_sidphr_rcpt"/>
</dbReference>
<dbReference type="GO" id="GO:0015344">
    <property type="term" value="F:siderophore uptake transmembrane transporter activity"/>
    <property type="evidence" value="ECO:0007669"/>
    <property type="project" value="TreeGrafter"/>
</dbReference>
<evidence type="ECO:0000256" key="14">
    <source>
        <dbReference type="PROSITE-ProRule" id="PRU01360"/>
    </source>
</evidence>
<evidence type="ECO:0000313" key="19">
    <source>
        <dbReference type="EMBL" id="RIV81574.1"/>
    </source>
</evidence>
<feature type="region of interest" description="Disordered" evidence="16">
    <location>
        <begin position="695"/>
        <end position="716"/>
    </location>
</feature>
<accession>A0A418NMS2</accession>
<dbReference type="Proteomes" id="UP000285092">
    <property type="component" value="Unassembled WGS sequence"/>
</dbReference>
<dbReference type="Pfam" id="PF00593">
    <property type="entry name" value="TonB_dep_Rec_b-barrel"/>
    <property type="match status" value="1"/>
</dbReference>
<proteinExistence type="inferred from homology"/>
<sequence>MRIPLPQRSRRQGQSRTAPPFANPRCACRPRPIPALPHRPRKFAIGLPVPLRNPMRNCESLPIAISRGISVMNERSPGGTPSLFVKLVASAAMAGLIPGVAQAADGADAYDAGDRDTIIVTGLKDEQQASTGTKTDTPLLETPQTITVIDGEELTRRNVLSVNEAVGYVAGVAANQRGGTVTRYDQLVLRGYAPGIFLDGMQLIAGPYSRPQVDFNRIDHIDVVKGPASVLYGSSTPGGLVNLASKLPEAEAFGRIEGQLGTYDFRRGAIDVNQPLTGDGKLLGRIVGGWQKGDGFTDGTFSERYHVSPMLRFVPDDATSLTLVAAYQRSPSGGGYSGVPAHGSVLPNPFGELPRDINTGDPGYERYDHKAKSIAAFFRRDLSDALTFRSSVRFQNNTLSYRQLYVAGFATTGTGADRNTDYSTIIRGGGGADEDFDTLTLDNNLNAQFKTGGLGHNVLVGIDYSRITGEDFRQFNTGVTDNPLTSVPNLDLFAPVYGTALPSMDLTVLSPNYMNTSSSRDQVGIYVQDQMSIGQLRLIASGRKDWYQQRTLHKKNGTFTPLDQSAFTMRLGALYEFEFGLSPFFSYSESFEPQSGSTYLGEPFLPTTGRQYEGGLKFQPRGTNALFTLSAYDLRRQKVPVGDPAAGTGDIPSNAQIQIGEVRVRGAELEARGELTPGFDIVAAASYTDAIITQGTPAIPPSDTNSGTPTTTGTRQLGVPEWAASTFLSYDFGDAETVGGPLAGLTLGGGLRYVGGSDGTTNRAVIDGVTTFQRFRTDDFLLVDALIGYDLGHAAGSLAGWSLALNAANLFDKRHVSACPFNNSCYFGASRTVIGSLRYNW</sequence>
<feature type="domain" description="TonB-dependent receptor-like beta-barrel" evidence="17">
    <location>
        <begin position="315"/>
        <end position="810"/>
    </location>
</feature>
<dbReference type="Gene3D" id="2.170.130.10">
    <property type="entry name" value="TonB-dependent receptor, plug domain"/>
    <property type="match status" value="1"/>
</dbReference>
<evidence type="ECO:0000259" key="18">
    <source>
        <dbReference type="Pfam" id="PF07715"/>
    </source>
</evidence>
<evidence type="ECO:0000256" key="7">
    <source>
        <dbReference type="ARBA" id="ARBA00022729"/>
    </source>
</evidence>
<dbReference type="PROSITE" id="PS52016">
    <property type="entry name" value="TONB_DEPENDENT_REC_3"/>
    <property type="match status" value="1"/>
</dbReference>
<dbReference type="CDD" id="cd01347">
    <property type="entry name" value="ligand_gated_channel"/>
    <property type="match status" value="1"/>
</dbReference>
<dbReference type="PANTHER" id="PTHR32552:SF68">
    <property type="entry name" value="FERRICHROME OUTER MEMBRANE TRANSPORTER_PHAGE RECEPTOR"/>
    <property type="match status" value="1"/>
</dbReference>
<evidence type="ECO:0000256" key="10">
    <source>
        <dbReference type="ARBA" id="ARBA00023077"/>
    </source>
</evidence>
<evidence type="ECO:0000259" key="17">
    <source>
        <dbReference type="Pfam" id="PF00593"/>
    </source>
</evidence>
<keyword evidence="9" id="KW-0406">Ion transport</keyword>
<dbReference type="PANTHER" id="PTHR32552">
    <property type="entry name" value="FERRICHROME IRON RECEPTOR-RELATED"/>
    <property type="match status" value="1"/>
</dbReference>
<gene>
    <name evidence="19" type="ORF">D2V04_00250</name>
</gene>
<keyword evidence="4 14" id="KW-1134">Transmembrane beta strand</keyword>
<keyword evidence="12 19" id="KW-0675">Receptor</keyword>
<keyword evidence="3 14" id="KW-0813">Transport</keyword>
<dbReference type="Gene3D" id="2.40.170.20">
    <property type="entry name" value="TonB-dependent receptor, beta-barrel domain"/>
    <property type="match status" value="1"/>
</dbReference>
<keyword evidence="6 14" id="KW-0812">Transmembrane</keyword>
<dbReference type="InterPro" id="IPR037066">
    <property type="entry name" value="Plug_dom_sf"/>
</dbReference>
<keyword evidence="20" id="KW-1185">Reference proteome</keyword>
<keyword evidence="11 14" id="KW-0472">Membrane</keyword>
<comment type="caution">
    <text evidence="19">The sequence shown here is derived from an EMBL/GenBank/DDBJ whole genome shotgun (WGS) entry which is preliminary data.</text>
</comment>
<dbReference type="AlphaFoldDB" id="A0A418NMS2"/>
<evidence type="ECO:0000256" key="8">
    <source>
        <dbReference type="ARBA" id="ARBA00023004"/>
    </source>
</evidence>
<comment type="subcellular location">
    <subcellularLocation>
        <location evidence="1 14">Cell outer membrane</location>
        <topology evidence="1 14">Multi-pass membrane protein</topology>
    </subcellularLocation>
</comment>
<dbReference type="InterPro" id="IPR036942">
    <property type="entry name" value="Beta-barrel_TonB_sf"/>
</dbReference>
<evidence type="ECO:0000256" key="6">
    <source>
        <dbReference type="ARBA" id="ARBA00022692"/>
    </source>
</evidence>
<feature type="region of interest" description="Disordered" evidence="16">
    <location>
        <begin position="1"/>
        <end position="23"/>
    </location>
</feature>
<evidence type="ECO:0000256" key="16">
    <source>
        <dbReference type="SAM" id="MobiDB-lite"/>
    </source>
</evidence>
<name>A0A418NMS2_9SPHN</name>
<reference evidence="19 20" key="1">
    <citation type="submission" date="2018-08" db="EMBL/GenBank/DDBJ databases">
        <title>Altererythrobacter sp.Ery1 and Ery12, the genome sequencing of novel strains in genus Alterythrobacter.</title>
        <authorList>
            <person name="Cheng H."/>
            <person name="Wu Y.-H."/>
            <person name="Fang C."/>
            <person name="Xu X.-W."/>
        </authorList>
    </citation>
    <scope>NUCLEOTIDE SEQUENCE [LARGE SCALE GENOMIC DNA]</scope>
    <source>
        <strain evidence="19 20">Ery1</strain>
    </source>
</reference>
<evidence type="ECO:0000256" key="15">
    <source>
        <dbReference type="RuleBase" id="RU003357"/>
    </source>
</evidence>
<dbReference type="OrthoDB" id="9760333at2"/>
<dbReference type="InterPro" id="IPR039426">
    <property type="entry name" value="TonB-dep_rcpt-like"/>
</dbReference>
<evidence type="ECO:0000256" key="9">
    <source>
        <dbReference type="ARBA" id="ARBA00023065"/>
    </source>
</evidence>
<dbReference type="InterPro" id="IPR012910">
    <property type="entry name" value="Plug_dom"/>
</dbReference>
<organism evidence="19 20">
    <name type="scientific">Pelagerythrobacter aerophilus</name>
    <dbReference type="NCBI Taxonomy" id="2306995"/>
    <lineage>
        <taxon>Bacteria</taxon>
        <taxon>Pseudomonadati</taxon>
        <taxon>Pseudomonadota</taxon>
        <taxon>Alphaproteobacteria</taxon>
        <taxon>Sphingomonadales</taxon>
        <taxon>Erythrobacteraceae</taxon>
        <taxon>Pelagerythrobacter</taxon>
    </lineage>
</organism>
<evidence type="ECO:0000256" key="12">
    <source>
        <dbReference type="ARBA" id="ARBA00023170"/>
    </source>
</evidence>
<dbReference type="FunFam" id="2.170.130.10:FF:000001">
    <property type="entry name" value="Catecholate siderophore TonB-dependent receptor"/>
    <property type="match status" value="1"/>
</dbReference>
<dbReference type="InterPro" id="IPR000531">
    <property type="entry name" value="Beta-barrel_TonB"/>
</dbReference>
<keyword evidence="10 15" id="KW-0798">TonB box</keyword>
<keyword evidence="7" id="KW-0732">Signal</keyword>
<evidence type="ECO:0000256" key="2">
    <source>
        <dbReference type="ARBA" id="ARBA00009810"/>
    </source>
</evidence>
<evidence type="ECO:0000256" key="13">
    <source>
        <dbReference type="ARBA" id="ARBA00023237"/>
    </source>
</evidence>
<dbReference type="SUPFAM" id="SSF56935">
    <property type="entry name" value="Porins"/>
    <property type="match status" value="1"/>
</dbReference>
<keyword evidence="8" id="KW-0408">Iron</keyword>
<dbReference type="GO" id="GO:0038023">
    <property type="term" value="F:signaling receptor activity"/>
    <property type="evidence" value="ECO:0007669"/>
    <property type="project" value="InterPro"/>
</dbReference>